<dbReference type="EMBL" id="GBRH01259945">
    <property type="protein sequence ID" value="JAD37950.1"/>
    <property type="molecule type" value="Transcribed_RNA"/>
</dbReference>
<accession>A0A0A8ZMH4</accession>
<sequence length="46" mass="5462">MYHANYLSYCQMCRVSALQNGMRWSGRKPFKQGHGPSEFYEFGLVW</sequence>
<dbReference type="AlphaFoldDB" id="A0A0A8ZMH4"/>
<evidence type="ECO:0000313" key="1">
    <source>
        <dbReference type="EMBL" id="JAD37950.1"/>
    </source>
</evidence>
<protein>
    <submittedName>
        <fullName evidence="1">Uncharacterized protein</fullName>
    </submittedName>
</protein>
<proteinExistence type="predicted"/>
<reference evidence="1" key="1">
    <citation type="submission" date="2014-09" db="EMBL/GenBank/DDBJ databases">
        <authorList>
            <person name="Magalhaes I.L.F."/>
            <person name="Oliveira U."/>
            <person name="Santos F.R."/>
            <person name="Vidigal T.H.D.A."/>
            <person name="Brescovit A.D."/>
            <person name="Santos A.J."/>
        </authorList>
    </citation>
    <scope>NUCLEOTIDE SEQUENCE</scope>
    <source>
        <tissue evidence="1">Shoot tissue taken approximately 20 cm above the soil surface</tissue>
    </source>
</reference>
<reference evidence="1" key="2">
    <citation type="journal article" date="2015" name="Data Brief">
        <title>Shoot transcriptome of the giant reed, Arundo donax.</title>
        <authorList>
            <person name="Barrero R.A."/>
            <person name="Guerrero F.D."/>
            <person name="Moolhuijzen P."/>
            <person name="Goolsby J.A."/>
            <person name="Tidwell J."/>
            <person name="Bellgard S.E."/>
            <person name="Bellgard M.I."/>
        </authorList>
    </citation>
    <scope>NUCLEOTIDE SEQUENCE</scope>
    <source>
        <tissue evidence="1">Shoot tissue taken approximately 20 cm above the soil surface</tissue>
    </source>
</reference>
<organism evidence="1">
    <name type="scientific">Arundo donax</name>
    <name type="common">Giant reed</name>
    <name type="synonym">Donax arundinaceus</name>
    <dbReference type="NCBI Taxonomy" id="35708"/>
    <lineage>
        <taxon>Eukaryota</taxon>
        <taxon>Viridiplantae</taxon>
        <taxon>Streptophyta</taxon>
        <taxon>Embryophyta</taxon>
        <taxon>Tracheophyta</taxon>
        <taxon>Spermatophyta</taxon>
        <taxon>Magnoliopsida</taxon>
        <taxon>Liliopsida</taxon>
        <taxon>Poales</taxon>
        <taxon>Poaceae</taxon>
        <taxon>PACMAD clade</taxon>
        <taxon>Arundinoideae</taxon>
        <taxon>Arundineae</taxon>
        <taxon>Arundo</taxon>
    </lineage>
</organism>
<name>A0A0A8ZMH4_ARUDO</name>